<accession>A0A4D9CUU3</accession>
<dbReference type="OrthoDB" id="222922at2759"/>
<reference evidence="2 3" key="1">
    <citation type="submission" date="2019-01" db="EMBL/GenBank/DDBJ databases">
        <title>Nuclear Genome Assembly of the Microalgal Biofuel strain Nannochloropsis salina CCMP1776.</title>
        <authorList>
            <person name="Hovde B."/>
        </authorList>
    </citation>
    <scope>NUCLEOTIDE SEQUENCE [LARGE SCALE GENOMIC DNA]</scope>
    <source>
        <strain evidence="2 3">CCMP1776</strain>
    </source>
</reference>
<evidence type="ECO:0000256" key="1">
    <source>
        <dbReference type="SAM" id="MobiDB-lite"/>
    </source>
</evidence>
<keyword evidence="3" id="KW-1185">Reference proteome</keyword>
<sequence>MLKDVVVDVVPDSTDPLFVPPSSFVLGDPSTYKSISTDASFSGDITVCLSYLPSAFPLGTRPRLYNFVDEVWVDVTTRVDPARRSSAASLPPLAPSPSAPSDLR</sequence>
<dbReference type="AlphaFoldDB" id="A0A4D9CUU3"/>
<comment type="caution">
    <text evidence="2">The sequence shown here is derived from an EMBL/GenBank/DDBJ whole genome shotgun (WGS) entry which is preliminary data.</text>
</comment>
<protein>
    <submittedName>
        <fullName evidence="2">Uncharacterized protein</fullName>
    </submittedName>
</protein>
<evidence type="ECO:0000313" key="2">
    <source>
        <dbReference type="EMBL" id="TFJ82990.1"/>
    </source>
</evidence>
<dbReference type="EMBL" id="SDOX01000080">
    <property type="protein sequence ID" value="TFJ82990.1"/>
    <property type="molecule type" value="Genomic_DNA"/>
</dbReference>
<dbReference type="Proteomes" id="UP000355283">
    <property type="component" value="Unassembled WGS sequence"/>
</dbReference>
<evidence type="ECO:0000313" key="3">
    <source>
        <dbReference type="Proteomes" id="UP000355283"/>
    </source>
</evidence>
<feature type="region of interest" description="Disordered" evidence="1">
    <location>
        <begin position="83"/>
        <end position="104"/>
    </location>
</feature>
<organism evidence="2 3">
    <name type="scientific">Nannochloropsis salina CCMP1776</name>
    <dbReference type="NCBI Taxonomy" id="1027361"/>
    <lineage>
        <taxon>Eukaryota</taxon>
        <taxon>Sar</taxon>
        <taxon>Stramenopiles</taxon>
        <taxon>Ochrophyta</taxon>
        <taxon>Eustigmatophyceae</taxon>
        <taxon>Eustigmatales</taxon>
        <taxon>Monodopsidaceae</taxon>
        <taxon>Microchloropsis</taxon>
        <taxon>Microchloropsis salina</taxon>
    </lineage>
</organism>
<name>A0A4D9CUU3_9STRA</name>
<proteinExistence type="predicted"/>
<gene>
    <name evidence="2" type="ORF">NSK_005679</name>
</gene>